<evidence type="ECO:0000256" key="1">
    <source>
        <dbReference type="SAM" id="MobiDB-lite"/>
    </source>
</evidence>
<dbReference type="PANTHER" id="PTHR33621">
    <property type="entry name" value="ASPARTIC/GLUTAMIC ACID-RICH PROTEIN"/>
    <property type="match status" value="1"/>
</dbReference>
<name>A0A9R0KA21_SPIOL</name>
<feature type="region of interest" description="Disordered" evidence="1">
    <location>
        <begin position="310"/>
        <end position="332"/>
    </location>
</feature>
<feature type="compositionally biased region" description="Basic and acidic residues" evidence="1">
    <location>
        <begin position="494"/>
        <end position="508"/>
    </location>
</feature>
<dbReference type="PANTHER" id="PTHR33621:SF2">
    <property type="entry name" value="RIBOSOMAL L1 DOMAIN-CONTAINING PROTEIN"/>
    <property type="match status" value="1"/>
</dbReference>
<evidence type="ECO:0008006" key="4">
    <source>
        <dbReference type="Google" id="ProtNLM"/>
    </source>
</evidence>
<reference evidence="2" key="1">
    <citation type="journal article" date="2021" name="Nat. Commun.">
        <title>Genomic analyses provide insights into spinach domestication and the genetic basis of agronomic traits.</title>
        <authorList>
            <person name="Cai X."/>
            <person name="Sun X."/>
            <person name="Xu C."/>
            <person name="Sun H."/>
            <person name="Wang X."/>
            <person name="Ge C."/>
            <person name="Zhang Z."/>
            <person name="Wang Q."/>
            <person name="Fei Z."/>
            <person name="Jiao C."/>
            <person name="Wang Q."/>
        </authorList>
    </citation>
    <scope>NUCLEOTIDE SEQUENCE [LARGE SCALE GENOMIC DNA]</scope>
    <source>
        <strain evidence="2">cv. Varoflay</strain>
    </source>
</reference>
<proteinExistence type="predicted"/>
<keyword evidence="2" id="KW-1185">Reference proteome</keyword>
<reference evidence="3" key="2">
    <citation type="submission" date="2025-08" db="UniProtKB">
        <authorList>
            <consortium name="RefSeq"/>
        </authorList>
    </citation>
    <scope>IDENTIFICATION</scope>
    <source>
        <tissue evidence="3">Leaf</tissue>
    </source>
</reference>
<gene>
    <name evidence="3" type="primary">LOC110802893</name>
</gene>
<evidence type="ECO:0000313" key="2">
    <source>
        <dbReference type="Proteomes" id="UP000813463"/>
    </source>
</evidence>
<sequence>MDFHGLKRKKLQTLCKKHGIPANLKNIEMANRLALLLKDEQPKKRGRSREKNIGEEDMLLSPCVEKNAKRNRKSHQMEGREVMGGGEVVVEGLMEEIDRDEMISEGNGLNRRVTNIDVDVDVDDGFSSEVVGRSSRQVGMCIVDSSVNEQALDDLKVHELDVACVNESEVTEKPATVGTDFFQDKETISGVSAPPGSLSDSRDHQVNEKCHAAVDTMQLEGCQEETDIIHKALEDAVAAIQTPVNNESSMLQNSGNDEVESSPILFFAADKTFYEKSVSEPTNDLAIMAAKDAEDTNDDVNLQPEAENSVNDLQVQDGEPAEKSNLENVTSSDGFKSISNEISESELFKEIVSPVSELDSHLIDEETSVDLKRNSCSVPVEPMENPLPKVSHAQDSSPFTAQEQTDRFEFDSFTIQAFKSADSVEKEVVAMSQETGCVEEAEGVSICGIESPKSNILNDLDEALGQAFSQQTSSEGSVKKEFENITQVAGYFEEEKGEGANSGEKESPESNNEMEFGEAVERTLAVQSSLLIDASEEGGCDGGNEIVDVSSMVAINPVFSVEKGNDSDSCSGHLEMAAKMGSLKRNSGKFSWSDAASRLNKEGELMLFTDDQDNKVQQTNDQEHVDDHMDLKHKDACITENDHIALEGSGNIERSCSISVINSAPAHIVHRESGSPGYSVKGEACVFSFFTAID</sequence>
<accession>A0A9R0KA21</accession>
<dbReference type="OrthoDB" id="913480at2759"/>
<dbReference type="RefSeq" id="XP_021864039.1">
    <property type="nucleotide sequence ID" value="XM_022008347.2"/>
</dbReference>
<organism evidence="2 3">
    <name type="scientific">Spinacia oleracea</name>
    <name type="common">Spinach</name>
    <dbReference type="NCBI Taxonomy" id="3562"/>
    <lineage>
        <taxon>Eukaryota</taxon>
        <taxon>Viridiplantae</taxon>
        <taxon>Streptophyta</taxon>
        <taxon>Embryophyta</taxon>
        <taxon>Tracheophyta</taxon>
        <taxon>Spermatophyta</taxon>
        <taxon>Magnoliopsida</taxon>
        <taxon>eudicotyledons</taxon>
        <taxon>Gunneridae</taxon>
        <taxon>Pentapetalae</taxon>
        <taxon>Caryophyllales</taxon>
        <taxon>Chenopodiaceae</taxon>
        <taxon>Chenopodioideae</taxon>
        <taxon>Anserineae</taxon>
        <taxon>Spinacia</taxon>
    </lineage>
</organism>
<dbReference type="GeneID" id="110802893"/>
<dbReference type="AlphaFoldDB" id="A0A9R0KA21"/>
<feature type="region of interest" description="Disordered" evidence="1">
    <location>
        <begin position="494"/>
        <end position="513"/>
    </location>
</feature>
<dbReference type="KEGG" id="soe:110802893"/>
<evidence type="ECO:0000313" key="3">
    <source>
        <dbReference type="RefSeq" id="XP_021864039.1"/>
    </source>
</evidence>
<protein>
    <recommendedName>
        <fullName evidence="4">SAP domain-containing protein</fullName>
    </recommendedName>
</protein>
<dbReference type="Proteomes" id="UP000813463">
    <property type="component" value="Chromosome 4"/>
</dbReference>